<feature type="region of interest" description="Disordered" evidence="6">
    <location>
        <begin position="1"/>
        <end position="20"/>
    </location>
</feature>
<evidence type="ECO:0000256" key="6">
    <source>
        <dbReference type="SAM" id="MobiDB-lite"/>
    </source>
</evidence>
<dbReference type="InterPro" id="IPR027417">
    <property type="entry name" value="P-loop_NTPase"/>
</dbReference>
<dbReference type="GO" id="GO:0005737">
    <property type="term" value="C:cytoplasm"/>
    <property type="evidence" value="ECO:0007669"/>
    <property type="project" value="UniProtKB-SubCell"/>
</dbReference>
<dbReference type="FunCoup" id="A0A6I8NSV1">
    <property type="interactions" value="27"/>
</dbReference>
<evidence type="ECO:0000256" key="5">
    <source>
        <dbReference type="RuleBase" id="RU361155"/>
    </source>
</evidence>
<dbReference type="InterPro" id="IPR000863">
    <property type="entry name" value="Sulfotransferase_dom"/>
</dbReference>
<comment type="subcellular location">
    <subcellularLocation>
        <location evidence="1">Cytoplasm</location>
    </subcellularLocation>
</comment>
<feature type="domain" description="Sulfotransferase" evidence="7">
    <location>
        <begin position="43"/>
        <end position="265"/>
    </location>
</feature>
<comment type="similarity">
    <text evidence="2 5">Belongs to the sulfotransferase 1 family.</text>
</comment>
<dbReference type="SUPFAM" id="SSF52540">
    <property type="entry name" value="P-loop containing nucleoside triphosphate hydrolases"/>
    <property type="match status" value="2"/>
</dbReference>
<feature type="compositionally biased region" description="Basic and acidic residues" evidence="6">
    <location>
        <begin position="1"/>
        <end position="11"/>
    </location>
</feature>
<keyword evidence="9" id="KW-1185">Reference proteome</keyword>
<name>A0A6I8NSV1_ORNAN</name>
<evidence type="ECO:0000313" key="9">
    <source>
        <dbReference type="Proteomes" id="UP000002279"/>
    </source>
</evidence>
<dbReference type="GO" id="GO:0008146">
    <property type="term" value="F:sulfotransferase activity"/>
    <property type="evidence" value="ECO:0007669"/>
    <property type="project" value="InterPro"/>
</dbReference>
<dbReference type="EC" id="2.8.2.-" evidence="5"/>
<evidence type="ECO:0000313" key="8">
    <source>
        <dbReference type="Ensembl" id="ENSOANP00000044091.1"/>
    </source>
</evidence>
<dbReference type="Bgee" id="ENSOANG00000050869">
    <property type="expression patterns" value="Expressed in liver and 6 other cell types or tissues"/>
</dbReference>
<evidence type="ECO:0000256" key="4">
    <source>
        <dbReference type="ARBA" id="ARBA00022679"/>
    </source>
</evidence>
<reference evidence="8" key="2">
    <citation type="submission" date="2025-08" db="UniProtKB">
        <authorList>
            <consortium name="Ensembl"/>
        </authorList>
    </citation>
    <scope>IDENTIFICATION</scope>
    <source>
        <strain evidence="8">Glennie</strain>
    </source>
</reference>
<dbReference type="InParanoid" id="A0A6I8NSV1"/>
<dbReference type="Pfam" id="PF00685">
    <property type="entry name" value="Sulfotransfer_1"/>
    <property type="match status" value="2"/>
</dbReference>
<feature type="domain" description="Sulfotransferase" evidence="7">
    <location>
        <begin position="314"/>
        <end position="343"/>
    </location>
</feature>
<dbReference type="Proteomes" id="UP000002279">
    <property type="component" value="Chromosome 2"/>
</dbReference>
<dbReference type="Gene3D" id="3.40.50.300">
    <property type="entry name" value="P-loop containing nucleotide triphosphate hydrolases"/>
    <property type="match status" value="1"/>
</dbReference>
<accession>A0A6I8NSV1</accession>
<keyword evidence="3" id="KW-0963">Cytoplasm</keyword>
<evidence type="ECO:0000256" key="2">
    <source>
        <dbReference type="ARBA" id="ARBA00005771"/>
    </source>
</evidence>
<organism evidence="8 9">
    <name type="scientific">Ornithorhynchus anatinus</name>
    <name type="common">Duckbill platypus</name>
    <dbReference type="NCBI Taxonomy" id="9258"/>
    <lineage>
        <taxon>Eukaryota</taxon>
        <taxon>Metazoa</taxon>
        <taxon>Chordata</taxon>
        <taxon>Craniata</taxon>
        <taxon>Vertebrata</taxon>
        <taxon>Euteleostomi</taxon>
        <taxon>Mammalia</taxon>
        <taxon>Monotremata</taxon>
        <taxon>Ornithorhynchidae</taxon>
        <taxon>Ornithorhynchus</taxon>
    </lineage>
</organism>
<reference evidence="8 9" key="1">
    <citation type="journal article" date="2008" name="Nature">
        <title>Genome analysis of the platypus reveals unique signatures of evolution.</title>
        <authorList>
            <person name="Warren W.C."/>
            <person name="Hillier L.W."/>
            <person name="Marshall Graves J.A."/>
            <person name="Birney E."/>
            <person name="Ponting C.P."/>
            <person name="Grutzner F."/>
            <person name="Belov K."/>
            <person name="Miller W."/>
            <person name="Clarke L."/>
            <person name="Chinwalla A.T."/>
            <person name="Yang S.P."/>
            <person name="Heger A."/>
            <person name="Locke D.P."/>
            <person name="Miethke P."/>
            <person name="Waters P.D."/>
            <person name="Veyrunes F."/>
            <person name="Fulton L."/>
            <person name="Fulton B."/>
            <person name="Graves T."/>
            <person name="Wallis J."/>
            <person name="Puente X.S."/>
            <person name="Lopez-Otin C."/>
            <person name="Ordonez G.R."/>
            <person name="Eichler E.E."/>
            <person name="Chen L."/>
            <person name="Cheng Z."/>
            <person name="Deakin J.E."/>
            <person name="Alsop A."/>
            <person name="Thompson K."/>
            <person name="Kirby P."/>
            <person name="Papenfuss A.T."/>
            <person name="Wakefield M.J."/>
            <person name="Olender T."/>
            <person name="Lancet D."/>
            <person name="Huttley G.A."/>
            <person name="Smit A.F."/>
            <person name="Pask A."/>
            <person name="Temple-Smith P."/>
            <person name="Batzer M.A."/>
            <person name="Walker J.A."/>
            <person name="Konkel M.K."/>
            <person name="Harris R.S."/>
            <person name="Whittington C.M."/>
            <person name="Wong E.S."/>
            <person name="Gemmell N.J."/>
            <person name="Buschiazzo E."/>
            <person name="Vargas Jentzsch I.M."/>
            <person name="Merkel A."/>
            <person name="Schmitz J."/>
            <person name="Zemann A."/>
            <person name="Churakov G."/>
            <person name="Kriegs J.O."/>
            <person name="Brosius J."/>
            <person name="Murchison E.P."/>
            <person name="Sachidanandam R."/>
            <person name="Smith C."/>
            <person name="Hannon G.J."/>
            <person name="Tsend-Ayush E."/>
            <person name="McMillan D."/>
            <person name="Attenborough R."/>
            <person name="Rens W."/>
            <person name="Ferguson-Smith M."/>
            <person name="Lefevre C.M."/>
            <person name="Sharp J.A."/>
            <person name="Nicholas K.R."/>
            <person name="Ray D.A."/>
            <person name="Kube M."/>
            <person name="Reinhardt R."/>
            <person name="Pringle T.H."/>
            <person name="Taylor J."/>
            <person name="Jones R.C."/>
            <person name="Nixon B."/>
            <person name="Dacheux J.L."/>
            <person name="Niwa H."/>
            <person name="Sekita Y."/>
            <person name="Huang X."/>
            <person name="Stark A."/>
            <person name="Kheradpour P."/>
            <person name="Kellis M."/>
            <person name="Flicek P."/>
            <person name="Chen Y."/>
            <person name="Webber C."/>
            <person name="Hardison R."/>
            <person name="Nelson J."/>
            <person name="Hallsworth-Pepin K."/>
            <person name="Delehaunty K."/>
            <person name="Markovic C."/>
            <person name="Minx P."/>
            <person name="Feng Y."/>
            <person name="Kremitzki C."/>
            <person name="Mitreva M."/>
            <person name="Glasscock J."/>
            <person name="Wylie T."/>
            <person name="Wohldmann P."/>
            <person name="Thiru P."/>
            <person name="Nhan M.N."/>
            <person name="Pohl C.S."/>
            <person name="Smith S.M."/>
            <person name="Hou S."/>
            <person name="Nefedov M."/>
            <person name="de Jong P.J."/>
            <person name="Renfree M.B."/>
            <person name="Mardis E.R."/>
            <person name="Wilson R.K."/>
        </authorList>
    </citation>
    <scope>NUCLEOTIDE SEQUENCE [LARGE SCALE GENOMIC DNA]</scope>
    <source>
        <strain evidence="8 9">Glennie</strain>
    </source>
</reference>
<protein>
    <recommendedName>
        <fullName evidence="5">Sulfotransferase</fullName>
        <ecNumber evidence="5">2.8.2.-</ecNumber>
    </recommendedName>
</protein>
<evidence type="ECO:0000256" key="1">
    <source>
        <dbReference type="ARBA" id="ARBA00004496"/>
    </source>
</evidence>
<evidence type="ECO:0000259" key="7">
    <source>
        <dbReference type="Pfam" id="PF00685"/>
    </source>
</evidence>
<keyword evidence="4 5" id="KW-0808">Transferase</keyword>
<feature type="compositionally biased region" description="Basic and acidic residues" evidence="6">
    <location>
        <begin position="276"/>
        <end position="292"/>
    </location>
</feature>
<dbReference type="OMA" id="CQRANTY"/>
<gene>
    <name evidence="8" type="primary">LOC100090962</name>
</gene>
<proteinExistence type="inferred from homology"/>
<reference evidence="8" key="3">
    <citation type="submission" date="2025-09" db="UniProtKB">
        <authorList>
            <consortium name="Ensembl"/>
        </authorList>
    </citation>
    <scope>IDENTIFICATION</scope>
    <source>
        <strain evidence="8">Glennie</strain>
    </source>
</reference>
<dbReference type="AlphaFoldDB" id="A0A6I8NSV1"/>
<dbReference type="Ensembl" id="ENSOANT00000052436.1">
    <property type="protein sequence ID" value="ENSOANP00000044091.1"/>
    <property type="gene ID" value="ENSOANG00000050869.1"/>
</dbReference>
<evidence type="ECO:0000256" key="3">
    <source>
        <dbReference type="ARBA" id="ARBA00022490"/>
    </source>
</evidence>
<dbReference type="PANTHER" id="PTHR11783">
    <property type="entry name" value="SULFOTRANSFERASE SULT"/>
    <property type="match status" value="1"/>
</dbReference>
<dbReference type="GeneTree" id="ENSGT00940000160996"/>
<dbReference type="FunFam" id="3.40.50.300:FF:000433">
    <property type="entry name" value="Estrogen sulfotransferase"/>
    <property type="match status" value="1"/>
</dbReference>
<feature type="region of interest" description="Disordered" evidence="6">
    <location>
        <begin position="262"/>
        <end position="320"/>
    </location>
</feature>
<sequence>MSSDQTKEDKPLPPPETGEVDGILMTKVISQEWDRIWSFQARPDDLLIASYAKAGTTWTQEIVDMIQNDGDLQKCHRANTFDRHPFIEWVLPPPFNSGLELALKMPSPRTMKTHLPVQLLPPSFWEQNCKIIYIARNAKDCLVSYYHFSRMNKMIPDPGTWEEYMESFMTGRVLWGPWYEHVKGWWKAKDKHRILYLFYEDMKEDPKRELRKLLRFMEKDLPEEIVDKIIYHTSFDVMKNNPMANYTTLPLSVMDHSISPFMRKGPPVANTKSSQRSRDIRTTDRGRTRSLDSARCSRQAGTPPPVCPLTGASTGMPGDWKNHFTVGQNERFDEDYERKMADTSLTFRTEI</sequence>